<evidence type="ECO:0000313" key="3">
    <source>
        <dbReference type="Proteomes" id="UP000248134"/>
    </source>
</evidence>
<accession>A0A323UTV7</accession>
<protein>
    <submittedName>
        <fullName evidence="2">Uncharacterized protein</fullName>
    </submittedName>
</protein>
<comment type="caution">
    <text evidence="2">The sequence shown here is derived from an EMBL/GenBank/DDBJ whole genome shotgun (WGS) entry which is preliminary data.</text>
</comment>
<reference evidence="2 3" key="1">
    <citation type="submission" date="2018-06" db="EMBL/GenBank/DDBJ databases">
        <title>Draft Whole-Genome Sequence of the purple photosynthetic bacterium Rhodospeudomonas palustris XCP.</title>
        <authorList>
            <person name="Rayyan A."/>
            <person name="Meyer T.E."/>
            <person name="Kyndt J.A."/>
        </authorList>
    </citation>
    <scope>NUCLEOTIDE SEQUENCE [LARGE SCALE GENOMIC DNA]</scope>
    <source>
        <strain evidence="2 3">XCP</strain>
    </source>
</reference>
<proteinExistence type="predicted"/>
<dbReference type="RefSeq" id="WP_110787079.1">
    <property type="nucleotide sequence ID" value="NZ_QKQS01000023.1"/>
</dbReference>
<feature type="region of interest" description="Disordered" evidence="1">
    <location>
        <begin position="201"/>
        <end position="239"/>
    </location>
</feature>
<evidence type="ECO:0000313" key="2">
    <source>
        <dbReference type="EMBL" id="PZA10988.1"/>
    </source>
</evidence>
<organism evidence="2 3">
    <name type="scientific">Rhodopseudomonas palustris</name>
    <dbReference type="NCBI Taxonomy" id="1076"/>
    <lineage>
        <taxon>Bacteria</taxon>
        <taxon>Pseudomonadati</taxon>
        <taxon>Pseudomonadota</taxon>
        <taxon>Alphaproteobacteria</taxon>
        <taxon>Hyphomicrobiales</taxon>
        <taxon>Nitrobacteraceae</taxon>
        <taxon>Rhodopseudomonas</taxon>
    </lineage>
</organism>
<dbReference type="EMBL" id="QKQS01000023">
    <property type="protein sequence ID" value="PZA10988.1"/>
    <property type="molecule type" value="Genomic_DNA"/>
</dbReference>
<sequence>MIAEEDFAAAADCPPEMAFVRLERKFREILERNLNETDSGGAATHLVIEYMNHTLAAAEALRLDFLDFYAVPDENQSDVWSDYRRFRQAVDAFAVRIQISHLRVGPAYALPLDQNEKTHLRAYVTRIKEIIDQSSLVTAKKERLFDKLNAFLKELDRDRTALQKFNDVILSLANTGGEAAEGLEPAWKWAKLAAAVLGVRQETEQTKQLPPPKKAEAKRQLPPPTKKNSHVDIDDDIPF</sequence>
<name>A0A323UTV7_RHOPL</name>
<gene>
    <name evidence="2" type="ORF">DNX69_16795</name>
</gene>
<dbReference type="AlphaFoldDB" id="A0A323UTV7"/>
<dbReference type="OrthoDB" id="8443714at2"/>
<evidence type="ECO:0000256" key="1">
    <source>
        <dbReference type="SAM" id="MobiDB-lite"/>
    </source>
</evidence>
<dbReference type="Proteomes" id="UP000248134">
    <property type="component" value="Unassembled WGS sequence"/>
</dbReference>